<gene>
    <name evidence="3" type="ORF">EA472_22270</name>
</gene>
<dbReference type="Pfam" id="PF01266">
    <property type="entry name" value="DAO"/>
    <property type="match status" value="1"/>
</dbReference>
<dbReference type="InterPro" id="IPR006076">
    <property type="entry name" value="FAD-dep_OxRdtase"/>
</dbReference>
<evidence type="ECO:0000313" key="4">
    <source>
        <dbReference type="Proteomes" id="UP000281431"/>
    </source>
</evidence>
<evidence type="ECO:0000259" key="2">
    <source>
        <dbReference type="Pfam" id="PF01266"/>
    </source>
</evidence>
<dbReference type="OrthoDB" id="168391at2157"/>
<comment type="caution">
    <text evidence="3">The sequence shown here is derived from an EMBL/GenBank/DDBJ whole genome shotgun (WGS) entry which is preliminary data.</text>
</comment>
<dbReference type="Gene3D" id="3.50.50.60">
    <property type="entry name" value="FAD/NAD(P)-binding domain"/>
    <property type="match status" value="1"/>
</dbReference>
<dbReference type="PANTHER" id="PTHR13847:SF287">
    <property type="entry name" value="FAD-DEPENDENT OXIDOREDUCTASE DOMAIN-CONTAINING PROTEIN 1"/>
    <property type="match status" value="1"/>
</dbReference>
<sequence length="387" mass="41750">MRIGVIGGGVYGTAISYFLKQFGADDVILFEQDSIGGTSTAKSAGIVRQHYSNRFHIRFAKRGVELLQELDQEINQSGGVHQNGYLLLADDENESQFRKNVALQKDLGIEVEILGSDEVSDVMPGLNTEDVVGAALEHKSGFADPYLVASSYAQLAQELGVTVQTNSPITDISVHDGTVTSVITPDQIVDVDFLINAGGPSADTIAAMGGYELELERHEAKIVVLTASESYGPDRPVLSDLGLGLYAKPEPGGDFIIGGMERNDVGRTLTNETDLKGVSHEDLDQVLDFLEHRLPNYSDAEIVQSWSGLITASNDWHQVIGVPEGYENFYMAAAGSGHGFKEAPAFAESAAQDVLDQTPNLDLSSYHPDRFDYDELITSGYDDGGRG</sequence>
<proteinExistence type="predicted"/>
<keyword evidence="4" id="KW-1185">Reference proteome</keyword>
<dbReference type="GO" id="GO:0016491">
    <property type="term" value="F:oxidoreductase activity"/>
    <property type="evidence" value="ECO:0007669"/>
    <property type="project" value="UniProtKB-KW"/>
</dbReference>
<organism evidence="3 4">
    <name type="scientific">Natrarchaeobius chitinivorans</name>
    <dbReference type="NCBI Taxonomy" id="1679083"/>
    <lineage>
        <taxon>Archaea</taxon>
        <taxon>Methanobacteriati</taxon>
        <taxon>Methanobacteriota</taxon>
        <taxon>Stenosarchaea group</taxon>
        <taxon>Halobacteria</taxon>
        <taxon>Halobacteriales</taxon>
        <taxon>Natrialbaceae</taxon>
        <taxon>Natrarchaeobius</taxon>
    </lineage>
</organism>
<dbReference type="InterPro" id="IPR036188">
    <property type="entry name" value="FAD/NAD-bd_sf"/>
</dbReference>
<evidence type="ECO:0000256" key="1">
    <source>
        <dbReference type="ARBA" id="ARBA00023002"/>
    </source>
</evidence>
<accession>A0A3N6LZC0</accession>
<dbReference type="PANTHER" id="PTHR13847">
    <property type="entry name" value="SARCOSINE DEHYDROGENASE-RELATED"/>
    <property type="match status" value="1"/>
</dbReference>
<dbReference type="SUPFAM" id="SSF51905">
    <property type="entry name" value="FAD/NAD(P)-binding domain"/>
    <property type="match status" value="1"/>
</dbReference>
<keyword evidence="1" id="KW-0560">Oxidoreductase</keyword>
<name>A0A3N6LZC0_NATCH</name>
<protein>
    <submittedName>
        <fullName evidence="3">FAD-binding oxidoreductase</fullName>
    </submittedName>
</protein>
<dbReference type="EMBL" id="REFZ01000048">
    <property type="protein sequence ID" value="RQG94527.1"/>
    <property type="molecule type" value="Genomic_DNA"/>
</dbReference>
<reference evidence="3 4" key="1">
    <citation type="submission" date="2018-10" db="EMBL/GenBank/DDBJ databases">
        <title>Natrarchaeobius chitinivorans gen. nov., sp. nov., and Natrarchaeobius haloalkaliphilus sp. nov., alkaliphilic, chitin-utilizing haloarchaea from hypersaline alkaline lakes.</title>
        <authorList>
            <person name="Sorokin D.Y."/>
            <person name="Elcheninov A.G."/>
            <person name="Kostrikina N.A."/>
            <person name="Bale N.J."/>
            <person name="Sinninghe Damste J.S."/>
            <person name="Khijniak T.V."/>
            <person name="Kublanov I.V."/>
            <person name="Toshchakov S.V."/>
        </authorList>
    </citation>
    <scope>NUCLEOTIDE SEQUENCE [LARGE SCALE GENOMIC DNA]</scope>
    <source>
        <strain evidence="3 4">AArcht7</strain>
    </source>
</reference>
<feature type="domain" description="FAD dependent oxidoreductase" evidence="2">
    <location>
        <begin position="3"/>
        <end position="351"/>
    </location>
</feature>
<dbReference type="GO" id="GO:0005737">
    <property type="term" value="C:cytoplasm"/>
    <property type="evidence" value="ECO:0007669"/>
    <property type="project" value="TreeGrafter"/>
</dbReference>
<dbReference type="Proteomes" id="UP000281431">
    <property type="component" value="Unassembled WGS sequence"/>
</dbReference>
<dbReference type="AlphaFoldDB" id="A0A3N6LZC0"/>
<evidence type="ECO:0000313" key="3">
    <source>
        <dbReference type="EMBL" id="RQG94527.1"/>
    </source>
</evidence>
<dbReference type="Gene3D" id="3.30.9.10">
    <property type="entry name" value="D-Amino Acid Oxidase, subunit A, domain 2"/>
    <property type="match status" value="1"/>
</dbReference>